<protein>
    <submittedName>
        <fullName evidence="1">Uncharacterized protein</fullName>
    </submittedName>
</protein>
<keyword evidence="2" id="KW-1185">Reference proteome</keyword>
<dbReference type="Proteomes" id="UP000013525">
    <property type="component" value="Unassembled WGS sequence"/>
</dbReference>
<evidence type="ECO:0000313" key="2">
    <source>
        <dbReference type="Proteomes" id="UP000013525"/>
    </source>
</evidence>
<dbReference type="EMBL" id="APMY01000095">
    <property type="protein sequence ID" value="EOM75451.1"/>
    <property type="molecule type" value="Genomic_DNA"/>
</dbReference>
<organism evidence="1 2">
    <name type="scientific">Rhodococcus rhodnii LMG 5362</name>
    <dbReference type="NCBI Taxonomy" id="1273125"/>
    <lineage>
        <taxon>Bacteria</taxon>
        <taxon>Bacillati</taxon>
        <taxon>Actinomycetota</taxon>
        <taxon>Actinomycetes</taxon>
        <taxon>Mycobacteriales</taxon>
        <taxon>Nocardiaceae</taxon>
        <taxon>Rhodococcus</taxon>
    </lineage>
</organism>
<name>R7WJH5_9NOCA</name>
<dbReference type="AlphaFoldDB" id="R7WJH5"/>
<proteinExistence type="predicted"/>
<gene>
    <name evidence="1" type="ORF">Rrhod_3249</name>
</gene>
<reference evidence="1 2" key="1">
    <citation type="journal article" date="2013" name="Genome Announc.">
        <title>Draft Genome Sequence of Rhodococcus rhodnii Strain LMG5362, a Symbiont of Rhodnius prolixus (Hemiptera, Reduviidae, Triatominae), the Principle Vector of Trypanosoma cruzi.</title>
        <authorList>
            <person name="Pachebat J.A."/>
            <person name="van Keulen G."/>
            <person name="Whitten M.M."/>
            <person name="Girdwood S."/>
            <person name="Del Sol R."/>
            <person name="Dyson P.J."/>
            <person name="Facey P.D."/>
        </authorList>
    </citation>
    <scope>NUCLEOTIDE SEQUENCE [LARGE SCALE GENOMIC DNA]</scope>
    <source>
        <strain evidence="1 2">LMG 5362</strain>
    </source>
</reference>
<evidence type="ECO:0000313" key="1">
    <source>
        <dbReference type="EMBL" id="EOM75451.1"/>
    </source>
</evidence>
<sequence length="34" mass="3955">MRNLLLHLASGPGVICVESRRHRSHRGRMRSWQG</sequence>
<accession>R7WJH5</accession>
<comment type="caution">
    <text evidence="1">The sequence shown here is derived from an EMBL/GenBank/DDBJ whole genome shotgun (WGS) entry which is preliminary data.</text>
</comment>